<dbReference type="InterPro" id="IPR020449">
    <property type="entry name" value="Tscrpt_reg_AraC-type_HTH"/>
</dbReference>
<dbReference type="Proteomes" id="UP000305198">
    <property type="component" value="Unassembled WGS sequence"/>
</dbReference>
<evidence type="ECO:0000256" key="5">
    <source>
        <dbReference type="SAM" id="MobiDB-lite"/>
    </source>
</evidence>
<evidence type="ECO:0000313" key="7">
    <source>
        <dbReference type="EMBL" id="TKA90125.1"/>
    </source>
</evidence>
<dbReference type="PANTHER" id="PTHR46796">
    <property type="entry name" value="HTH-TYPE TRANSCRIPTIONAL ACTIVATOR RHAS-RELATED"/>
    <property type="match status" value="1"/>
</dbReference>
<evidence type="ECO:0000256" key="4">
    <source>
        <dbReference type="ARBA" id="ARBA00037345"/>
    </source>
</evidence>
<keyword evidence="2" id="KW-0238">DNA-binding</keyword>
<protein>
    <submittedName>
        <fullName evidence="7">Helix-turn-helix transcriptional regulator</fullName>
    </submittedName>
</protein>
<dbReference type="AlphaFoldDB" id="A0A4U0YG98"/>
<comment type="caution">
    <text evidence="7">The sequence shown here is derived from an EMBL/GenBank/DDBJ whole genome shotgun (WGS) entry which is preliminary data.</text>
</comment>
<dbReference type="PRINTS" id="PR00032">
    <property type="entry name" value="HTHARAC"/>
</dbReference>
<name>A0A4U0YG98_9GAMM</name>
<evidence type="ECO:0000256" key="3">
    <source>
        <dbReference type="ARBA" id="ARBA00023163"/>
    </source>
</evidence>
<evidence type="ECO:0000256" key="2">
    <source>
        <dbReference type="ARBA" id="ARBA00023125"/>
    </source>
</evidence>
<dbReference type="SMART" id="SM00342">
    <property type="entry name" value="HTH_ARAC"/>
    <property type="match status" value="1"/>
</dbReference>
<dbReference type="Pfam" id="PF12833">
    <property type="entry name" value="HTH_18"/>
    <property type="match status" value="1"/>
</dbReference>
<evidence type="ECO:0000259" key="6">
    <source>
        <dbReference type="PROSITE" id="PS01124"/>
    </source>
</evidence>
<dbReference type="Gene3D" id="1.10.10.60">
    <property type="entry name" value="Homeodomain-like"/>
    <property type="match status" value="2"/>
</dbReference>
<dbReference type="InterPro" id="IPR009057">
    <property type="entry name" value="Homeodomain-like_sf"/>
</dbReference>
<feature type="domain" description="HTH araC/xylS-type" evidence="6">
    <location>
        <begin position="80"/>
        <end position="178"/>
    </location>
</feature>
<evidence type="ECO:0000256" key="1">
    <source>
        <dbReference type="ARBA" id="ARBA00023015"/>
    </source>
</evidence>
<keyword evidence="1" id="KW-0805">Transcription regulation</keyword>
<reference evidence="7 8" key="1">
    <citation type="submission" date="2019-04" db="EMBL/GenBank/DDBJ databases">
        <title>Crypto-aerobic microbial life in anoxic (sulfidic) marine sediments.</title>
        <authorList>
            <person name="Bhattacharya S."/>
            <person name="Roy C."/>
            <person name="Mondal N."/>
            <person name="Sarkar J."/>
            <person name="Mandal S."/>
            <person name="Rameez M.J."/>
            <person name="Ghosh W."/>
        </authorList>
    </citation>
    <scope>NUCLEOTIDE SEQUENCE [LARGE SCALE GENOMIC DNA]</scope>
    <source>
        <strain evidence="7 8">SBBB</strain>
    </source>
</reference>
<dbReference type="InterPro" id="IPR050204">
    <property type="entry name" value="AraC_XylS_family_regulators"/>
</dbReference>
<keyword evidence="3" id="KW-0804">Transcription</keyword>
<dbReference type="GO" id="GO:0043565">
    <property type="term" value="F:sequence-specific DNA binding"/>
    <property type="evidence" value="ECO:0007669"/>
    <property type="project" value="InterPro"/>
</dbReference>
<accession>A0A4U0YG98</accession>
<dbReference type="EMBL" id="SWAV01000005">
    <property type="protein sequence ID" value="TKA90125.1"/>
    <property type="molecule type" value="Genomic_DNA"/>
</dbReference>
<dbReference type="GO" id="GO:0003700">
    <property type="term" value="F:DNA-binding transcription factor activity"/>
    <property type="evidence" value="ECO:0007669"/>
    <property type="project" value="InterPro"/>
</dbReference>
<evidence type="ECO:0000313" key="8">
    <source>
        <dbReference type="Proteomes" id="UP000305198"/>
    </source>
</evidence>
<dbReference type="SUPFAM" id="SSF46689">
    <property type="entry name" value="Homeodomain-like"/>
    <property type="match status" value="2"/>
</dbReference>
<sequence length="185" mass="20718">MNQSASVHFPSNNTPPQHPEWLKQSRQMLALLTETERAIHRDPDAAAAYLDQAIALLAPASNSEPSQRRARGGLARWQLARIDEFIKQHLDQCIRTSELASLLGLSVSHFSHAFKQTTGMTPLTYVAARRVEAAGQYMLCSGHSLSDIALVHGFCDQSHFCRVFRRETGLSPQTWRKLHTTNSEL</sequence>
<dbReference type="InterPro" id="IPR018060">
    <property type="entry name" value="HTH_AraC"/>
</dbReference>
<feature type="compositionally biased region" description="Polar residues" evidence="5">
    <location>
        <begin position="1"/>
        <end position="15"/>
    </location>
</feature>
<organism evidence="7 8">
    <name type="scientific">Halopseudomonas bauzanensis</name>
    <dbReference type="NCBI Taxonomy" id="653930"/>
    <lineage>
        <taxon>Bacteria</taxon>
        <taxon>Pseudomonadati</taxon>
        <taxon>Pseudomonadota</taxon>
        <taxon>Gammaproteobacteria</taxon>
        <taxon>Pseudomonadales</taxon>
        <taxon>Pseudomonadaceae</taxon>
        <taxon>Halopseudomonas</taxon>
    </lineage>
</organism>
<dbReference type="PANTHER" id="PTHR46796:SF14">
    <property type="entry name" value="TRANSCRIPTIONAL REGULATORY PROTEIN"/>
    <property type="match status" value="1"/>
</dbReference>
<comment type="function">
    <text evidence="4">Regulatory protein of the TOL plasmid xyl operons. XylS activates the xylXYZLTEGFJQKIH operon required for the degradation of toluene, m-xylene and p-xylene.</text>
</comment>
<gene>
    <name evidence="7" type="ORF">FA869_13385</name>
</gene>
<dbReference type="RefSeq" id="WP_051611330.1">
    <property type="nucleotide sequence ID" value="NZ_SWAV01000005.1"/>
</dbReference>
<proteinExistence type="predicted"/>
<dbReference type="PROSITE" id="PS01124">
    <property type="entry name" value="HTH_ARAC_FAMILY_2"/>
    <property type="match status" value="1"/>
</dbReference>
<feature type="region of interest" description="Disordered" evidence="5">
    <location>
        <begin position="1"/>
        <end position="20"/>
    </location>
</feature>